<protein>
    <recommendedName>
        <fullName evidence="2">Magnesium-dependent phosphatase-1</fullName>
    </recommendedName>
</protein>
<gene>
    <name evidence="1" type="ORF">POKL1161_LOCUS545</name>
</gene>
<dbReference type="EMBL" id="HBFV01000802">
    <property type="protein sequence ID" value="CAD8928192.1"/>
    <property type="molecule type" value="Transcribed_RNA"/>
</dbReference>
<organism evidence="1">
    <name type="scientific">Picochlorum oklahomense</name>
    <dbReference type="NCBI Taxonomy" id="249345"/>
    <lineage>
        <taxon>Eukaryota</taxon>
        <taxon>Viridiplantae</taxon>
        <taxon>Chlorophyta</taxon>
        <taxon>core chlorophytes</taxon>
        <taxon>Trebouxiophyceae</taxon>
        <taxon>Trebouxiophyceae incertae sedis</taxon>
        <taxon>Picochlorum</taxon>
    </lineage>
</organism>
<accession>A0A7S1GGT1</accession>
<name>A0A7S1GGT1_9CHLO</name>
<dbReference type="SUPFAM" id="SSF56784">
    <property type="entry name" value="HAD-like"/>
    <property type="match status" value="1"/>
</dbReference>
<dbReference type="SFLD" id="SFLDS00003">
    <property type="entry name" value="Haloacid_Dehalogenase"/>
    <property type="match status" value="1"/>
</dbReference>
<evidence type="ECO:0008006" key="2">
    <source>
        <dbReference type="Google" id="ProtNLM"/>
    </source>
</evidence>
<dbReference type="SFLD" id="SFLDG01129">
    <property type="entry name" value="C1.5:_HAD__Beta-PGM__Phosphata"/>
    <property type="match status" value="1"/>
</dbReference>
<dbReference type="AlphaFoldDB" id="A0A7S1GGT1"/>
<evidence type="ECO:0000313" key="1">
    <source>
        <dbReference type="EMBL" id="CAD8928192.1"/>
    </source>
</evidence>
<reference evidence="1" key="1">
    <citation type="submission" date="2021-01" db="EMBL/GenBank/DDBJ databases">
        <authorList>
            <person name="Corre E."/>
            <person name="Pelletier E."/>
            <person name="Niang G."/>
            <person name="Scheremetjew M."/>
            <person name="Finn R."/>
            <person name="Kale V."/>
            <person name="Holt S."/>
            <person name="Cochrane G."/>
            <person name="Meng A."/>
            <person name="Brown T."/>
            <person name="Cohen L."/>
        </authorList>
    </citation>
    <scope>NUCLEOTIDE SEQUENCE</scope>
    <source>
        <strain evidence="1">CCMP2329</strain>
    </source>
</reference>
<dbReference type="Gene3D" id="3.40.50.1000">
    <property type="entry name" value="HAD superfamily/HAD-like"/>
    <property type="match status" value="1"/>
</dbReference>
<dbReference type="InterPro" id="IPR023214">
    <property type="entry name" value="HAD_sf"/>
</dbReference>
<dbReference type="Pfam" id="PF12689">
    <property type="entry name" value="Acid_PPase"/>
    <property type="match status" value="1"/>
</dbReference>
<dbReference type="InterPro" id="IPR036412">
    <property type="entry name" value="HAD-like_sf"/>
</dbReference>
<dbReference type="GO" id="GO:0003993">
    <property type="term" value="F:acid phosphatase activity"/>
    <property type="evidence" value="ECO:0007669"/>
    <property type="project" value="TreeGrafter"/>
</dbReference>
<dbReference type="SFLD" id="SFLDG01131">
    <property type="entry name" value="C1.5.2:_MDP_Like"/>
    <property type="match status" value="1"/>
</dbReference>
<dbReference type="PANTHER" id="PTHR17901">
    <property type="entry name" value="MAGNESIUM-DEPENDENT PHOSPHATASE 1 MDP1"/>
    <property type="match status" value="1"/>
</dbReference>
<dbReference type="PANTHER" id="PTHR17901:SF14">
    <property type="entry name" value="MAGNESIUM-DEPENDENT PHOSPHATASE 1"/>
    <property type="match status" value="1"/>
</dbReference>
<sequence>MQEHTPLLIAFDLDGTLWYPEVDTLSDAHTLRPVDGVCERTGITRCMGVLDEYGSCLRLMGDSEEILSELMDGEMWDNTLVAYVSRTTEIESAHLCLRHVTVARSGTTMEDIGHHSEIFPGCKVHHFRNLSQATGIAFEDMLFFDNERRNTADVSKGLGVTSVYTPYGMTKSAWEIGLRAFAEAKQGGGRRHVVDQRDC</sequence>
<dbReference type="InterPro" id="IPR010036">
    <property type="entry name" value="MDP_1_eu_arc"/>
</dbReference>
<proteinExistence type="predicted"/>